<feature type="chain" id="PRO_5046303184" description="Secreted protein" evidence="1">
    <location>
        <begin position="30"/>
        <end position="81"/>
    </location>
</feature>
<dbReference type="Proteomes" id="UP001610334">
    <property type="component" value="Unassembled WGS sequence"/>
</dbReference>
<protein>
    <recommendedName>
        <fullName evidence="4">Secreted protein</fullName>
    </recommendedName>
</protein>
<evidence type="ECO:0000256" key="1">
    <source>
        <dbReference type="SAM" id="SignalP"/>
    </source>
</evidence>
<feature type="signal peptide" evidence="1">
    <location>
        <begin position="1"/>
        <end position="29"/>
    </location>
</feature>
<keyword evidence="1" id="KW-0732">Signal</keyword>
<organism evidence="2 3">
    <name type="scientific">Aspergillus granulosus</name>
    <dbReference type="NCBI Taxonomy" id="176169"/>
    <lineage>
        <taxon>Eukaryota</taxon>
        <taxon>Fungi</taxon>
        <taxon>Dikarya</taxon>
        <taxon>Ascomycota</taxon>
        <taxon>Pezizomycotina</taxon>
        <taxon>Eurotiomycetes</taxon>
        <taxon>Eurotiomycetidae</taxon>
        <taxon>Eurotiales</taxon>
        <taxon>Aspergillaceae</taxon>
        <taxon>Aspergillus</taxon>
        <taxon>Aspergillus subgen. Nidulantes</taxon>
    </lineage>
</organism>
<reference evidence="2 3" key="1">
    <citation type="submission" date="2024-07" db="EMBL/GenBank/DDBJ databases">
        <title>Section-level genome sequencing and comparative genomics of Aspergillus sections Usti and Cavernicolus.</title>
        <authorList>
            <consortium name="Lawrence Berkeley National Laboratory"/>
            <person name="Nybo J.L."/>
            <person name="Vesth T.C."/>
            <person name="Theobald S."/>
            <person name="Frisvad J.C."/>
            <person name="Larsen T.O."/>
            <person name="Kjaerboelling I."/>
            <person name="Rothschild-Mancinelli K."/>
            <person name="Lyhne E.K."/>
            <person name="Kogle M.E."/>
            <person name="Barry K."/>
            <person name="Clum A."/>
            <person name="Na H."/>
            <person name="Ledsgaard L."/>
            <person name="Lin J."/>
            <person name="Lipzen A."/>
            <person name="Kuo A."/>
            <person name="Riley R."/>
            <person name="Mondo S."/>
            <person name="Labutti K."/>
            <person name="Haridas S."/>
            <person name="Pangalinan J."/>
            <person name="Salamov A.A."/>
            <person name="Simmons B.A."/>
            <person name="Magnuson J.K."/>
            <person name="Chen J."/>
            <person name="Drula E."/>
            <person name="Henrissat B."/>
            <person name="Wiebenga A."/>
            <person name="Lubbers R.J."/>
            <person name="Gomes A.C."/>
            <person name="Makela M.R."/>
            <person name="Stajich J."/>
            <person name="Grigoriev I.V."/>
            <person name="Mortensen U.H."/>
            <person name="De Vries R.P."/>
            <person name="Baker S.E."/>
            <person name="Andersen M.R."/>
        </authorList>
    </citation>
    <scope>NUCLEOTIDE SEQUENCE [LARGE SCALE GENOMIC DNA]</scope>
    <source>
        <strain evidence="2 3">CBS 588.65</strain>
    </source>
</reference>
<sequence length="81" mass="8899">MNVKRSPHGSSCATMLVLVISVFLRASSPYPNCEDAGKERLSGKLSKQTGKDDLSSLVPQGMGLAKVEWKHKVFVFVKIHQ</sequence>
<dbReference type="EMBL" id="JBFXLT010000068">
    <property type="protein sequence ID" value="KAL2810672.1"/>
    <property type="molecule type" value="Genomic_DNA"/>
</dbReference>
<keyword evidence="3" id="KW-1185">Reference proteome</keyword>
<evidence type="ECO:0000313" key="2">
    <source>
        <dbReference type="EMBL" id="KAL2810672.1"/>
    </source>
</evidence>
<gene>
    <name evidence="2" type="ORF">BJX63DRAFT_307106</name>
</gene>
<evidence type="ECO:0000313" key="3">
    <source>
        <dbReference type="Proteomes" id="UP001610334"/>
    </source>
</evidence>
<evidence type="ECO:0008006" key="4">
    <source>
        <dbReference type="Google" id="ProtNLM"/>
    </source>
</evidence>
<accession>A0ABR4H790</accession>
<proteinExistence type="predicted"/>
<comment type="caution">
    <text evidence="2">The sequence shown here is derived from an EMBL/GenBank/DDBJ whole genome shotgun (WGS) entry which is preliminary data.</text>
</comment>
<name>A0ABR4H790_9EURO</name>